<evidence type="ECO:0000259" key="2">
    <source>
        <dbReference type="Pfam" id="PF13383"/>
    </source>
</evidence>
<gene>
    <name evidence="3" type="ORF">O3P69_020861</name>
</gene>
<proteinExistence type="predicted"/>
<reference evidence="3 4" key="1">
    <citation type="submission" date="2023-03" db="EMBL/GenBank/DDBJ databases">
        <title>High-quality genome of Scylla paramamosain provides insights in environmental adaptation.</title>
        <authorList>
            <person name="Zhang L."/>
        </authorList>
    </citation>
    <scope>NUCLEOTIDE SEQUENCE [LARGE SCALE GENOMIC DNA]</scope>
    <source>
        <strain evidence="3">LZ_2023a</strain>
        <tissue evidence="3">Muscle</tissue>
    </source>
</reference>
<protein>
    <recommendedName>
        <fullName evidence="2">Methyltransferase domain-containing protein</fullName>
    </recommendedName>
</protein>
<comment type="caution">
    <text evidence="3">The sequence shown here is derived from an EMBL/GenBank/DDBJ whole genome shotgun (WGS) entry which is preliminary data.</text>
</comment>
<evidence type="ECO:0000256" key="1">
    <source>
        <dbReference type="SAM" id="MobiDB-lite"/>
    </source>
</evidence>
<organism evidence="3 4">
    <name type="scientific">Scylla paramamosain</name>
    <name type="common">Mud crab</name>
    <dbReference type="NCBI Taxonomy" id="85552"/>
    <lineage>
        <taxon>Eukaryota</taxon>
        <taxon>Metazoa</taxon>
        <taxon>Ecdysozoa</taxon>
        <taxon>Arthropoda</taxon>
        <taxon>Crustacea</taxon>
        <taxon>Multicrustacea</taxon>
        <taxon>Malacostraca</taxon>
        <taxon>Eumalacostraca</taxon>
        <taxon>Eucarida</taxon>
        <taxon>Decapoda</taxon>
        <taxon>Pleocyemata</taxon>
        <taxon>Brachyura</taxon>
        <taxon>Eubrachyura</taxon>
        <taxon>Portunoidea</taxon>
        <taxon>Portunidae</taxon>
        <taxon>Portuninae</taxon>
        <taxon>Scylla</taxon>
    </lineage>
</organism>
<name>A0AAW0TN56_SCYPA</name>
<dbReference type="PANTHER" id="PTHR32026">
    <property type="entry name" value="METHYLTRANSFERASE-LIKE PROTEIN 24"/>
    <property type="match status" value="1"/>
</dbReference>
<sequence>MNHHWRQRNLLHPLYRIPRLGFTRWMSGETQAMNKSWIAHRSIKCSEAGPAAEAAASLSTAGPILQYSFGSTSVTTEGREQGYSICLSPGWSLSSPHPLGSHRPQVPPKDASQKRNLSPVANTEAGERVSRCQIPGLETIEQYRAYLHHRETTCADMREFGGKPPAPGDGKKFVCLDKRFNFTPGKCLILSFGVNNEWSFEDEMDKFGCKVYAFDPTMGKEDHQRSPNIKFYATGIAHYQGTKRIGMGNNWSEKKVDRFENLVRQAGEEGREIDYVKLDVELSEIDFLQDMLFNSPHVLARIKQIGMEVHDGPYKDMSQTSRHQVFWPYFMLMRCAGFKLIHTRDAGGWREVVWARDF</sequence>
<dbReference type="Proteomes" id="UP001487740">
    <property type="component" value="Unassembled WGS sequence"/>
</dbReference>
<dbReference type="AlphaFoldDB" id="A0AAW0TN56"/>
<dbReference type="PANTHER" id="PTHR32026:SF10">
    <property type="entry name" value="METHYLTRANSFERASE-LIKE PROTEIN 24-RELATED"/>
    <property type="match status" value="1"/>
</dbReference>
<evidence type="ECO:0000313" key="3">
    <source>
        <dbReference type="EMBL" id="KAK8389179.1"/>
    </source>
</evidence>
<dbReference type="EMBL" id="JARAKH010000028">
    <property type="protein sequence ID" value="KAK8389179.1"/>
    <property type="molecule type" value="Genomic_DNA"/>
</dbReference>
<dbReference type="Pfam" id="PF13383">
    <property type="entry name" value="Methyltransf_22"/>
    <property type="match status" value="1"/>
</dbReference>
<dbReference type="InterPro" id="IPR026913">
    <property type="entry name" value="METTL24"/>
</dbReference>
<dbReference type="InterPro" id="IPR025714">
    <property type="entry name" value="Methyltranfer_dom"/>
</dbReference>
<keyword evidence="4" id="KW-1185">Reference proteome</keyword>
<feature type="domain" description="Methyltransferase" evidence="2">
    <location>
        <begin position="150"/>
        <end position="321"/>
    </location>
</feature>
<evidence type="ECO:0000313" key="4">
    <source>
        <dbReference type="Proteomes" id="UP001487740"/>
    </source>
</evidence>
<feature type="region of interest" description="Disordered" evidence="1">
    <location>
        <begin position="96"/>
        <end position="125"/>
    </location>
</feature>
<accession>A0AAW0TN56</accession>